<evidence type="ECO:0000256" key="5">
    <source>
        <dbReference type="ARBA" id="ARBA00022989"/>
    </source>
</evidence>
<dbReference type="GO" id="GO:0005921">
    <property type="term" value="C:gap junction"/>
    <property type="evidence" value="ECO:0007669"/>
    <property type="project" value="UniProtKB-UniRule"/>
</dbReference>
<evidence type="ECO:0000313" key="12">
    <source>
        <dbReference type="Proteomes" id="UP001209878"/>
    </source>
</evidence>
<protein>
    <recommendedName>
        <fullName evidence="9">Innexin</fullName>
    </recommendedName>
</protein>
<keyword evidence="2 9" id="KW-0813">Transport</keyword>
<dbReference type="Proteomes" id="UP001209878">
    <property type="component" value="Unassembled WGS sequence"/>
</dbReference>
<dbReference type="Pfam" id="PF00876">
    <property type="entry name" value="Innexin"/>
    <property type="match status" value="1"/>
</dbReference>
<keyword evidence="7 9" id="KW-0472">Membrane</keyword>
<keyword evidence="5 9" id="KW-1133">Transmembrane helix</keyword>
<keyword evidence="8 9" id="KW-0407">Ion channel</keyword>
<reference evidence="11" key="1">
    <citation type="journal article" date="2023" name="Mol. Biol. Evol.">
        <title>Third-Generation Sequencing Reveals the Adaptive Role of the Epigenome in Three Deep-Sea Polychaetes.</title>
        <authorList>
            <person name="Perez M."/>
            <person name="Aroh O."/>
            <person name="Sun Y."/>
            <person name="Lan Y."/>
            <person name="Juniper S.K."/>
            <person name="Young C.R."/>
            <person name="Angers B."/>
            <person name="Qian P.Y."/>
        </authorList>
    </citation>
    <scope>NUCLEOTIDE SEQUENCE</scope>
    <source>
        <strain evidence="11">R07B-5</strain>
    </source>
</reference>
<dbReference type="GO" id="GO:0034220">
    <property type="term" value="P:monoatomic ion transmembrane transport"/>
    <property type="evidence" value="ECO:0007669"/>
    <property type="project" value="UniProtKB-KW"/>
</dbReference>
<comment type="function">
    <text evidence="9">Structural component of the gap junctions.</text>
</comment>
<dbReference type="AlphaFoldDB" id="A0AAD9P0J1"/>
<keyword evidence="12" id="KW-1185">Reference proteome</keyword>
<evidence type="ECO:0000256" key="8">
    <source>
        <dbReference type="ARBA" id="ARBA00023303"/>
    </source>
</evidence>
<evidence type="ECO:0000256" key="9">
    <source>
        <dbReference type="RuleBase" id="RU010713"/>
    </source>
</evidence>
<keyword evidence="6 9" id="KW-0406">Ion transport</keyword>
<comment type="similarity">
    <text evidence="9">Belongs to the pannexin family.</text>
</comment>
<evidence type="ECO:0000256" key="2">
    <source>
        <dbReference type="ARBA" id="ARBA00022448"/>
    </source>
</evidence>
<dbReference type="PANTHER" id="PTHR11893:SF36">
    <property type="entry name" value="INNEXIN-5"/>
    <property type="match status" value="1"/>
</dbReference>
<organism evidence="11 12">
    <name type="scientific">Ridgeia piscesae</name>
    <name type="common">Tubeworm</name>
    <dbReference type="NCBI Taxonomy" id="27915"/>
    <lineage>
        <taxon>Eukaryota</taxon>
        <taxon>Metazoa</taxon>
        <taxon>Spiralia</taxon>
        <taxon>Lophotrochozoa</taxon>
        <taxon>Annelida</taxon>
        <taxon>Polychaeta</taxon>
        <taxon>Sedentaria</taxon>
        <taxon>Canalipalpata</taxon>
        <taxon>Sabellida</taxon>
        <taxon>Siboglinidae</taxon>
        <taxon>Ridgeia</taxon>
    </lineage>
</organism>
<dbReference type="GO" id="GO:0005886">
    <property type="term" value="C:plasma membrane"/>
    <property type="evidence" value="ECO:0007669"/>
    <property type="project" value="UniProtKB-SubCell"/>
</dbReference>
<proteinExistence type="inferred from homology"/>
<dbReference type="InterPro" id="IPR000990">
    <property type="entry name" value="Innexin"/>
</dbReference>
<feature type="transmembrane region" description="Helical" evidence="9">
    <location>
        <begin position="212"/>
        <end position="236"/>
    </location>
</feature>
<dbReference type="PRINTS" id="PR01262">
    <property type="entry name" value="INNEXIN"/>
</dbReference>
<sequence>MDKLLRTLLSLKEAKTRRDDDFSDRLSRQYTTGLFVVFALVVSTKQFVGDPISCWCPATFTDSHRQYANTICWISTKFYVPFDERIPSTGPDTWRGRQRIGYYQWIPLFLLVEALLSFLPTLLWRFLNIRSGIDLSAVLEAGVVCQRASYVEIRTKTVRYMVNQIDRYLLAQRDYHRGCCYGIRRASAKHCFLIGGKRQGNYLTVSYLLVKLVYLLNAVGQLFLLDLFLGIDYHVYGVRVVARVLRGDDSGELSQRFPRVTLCNFDIRHQGRVHDYVVQCALTINIFNEKIFIIVWFWLVAVAAVTLVSCLQWVIRSLHWRSQIHYVKKQLRAFDATATVRHRGGGSGSKANLAKFVQYYLRRDGLFILRMIALNIGEMVAAETLLGLWENYGPDRRIISEQPPRARRPIVNEHNAPHRPTNLDVV</sequence>
<evidence type="ECO:0000256" key="1">
    <source>
        <dbReference type="ARBA" id="ARBA00004651"/>
    </source>
</evidence>
<dbReference type="PROSITE" id="PS51013">
    <property type="entry name" value="PANNEXIN"/>
    <property type="match status" value="1"/>
</dbReference>
<gene>
    <name evidence="9" type="primary">inx</name>
    <name evidence="11" type="ORF">NP493_218g01000</name>
</gene>
<dbReference type="PANTHER" id="PTHR11893">
    <property type="entry name" value="INNEXIN"/>
    <property type="match status" value="1"/>
</dbReference>
<evidence type="ECO:0000256" key="6">
    <source>
        <dbReference type="ARBA" id="ARBA00023065"/>
    </source>
</evidence>
<comment type="caution">
    <text evidence="9">Lacks conserved residue(s) required for the propagation of feature annotation.</text>
</comment>
<evidence type="ECO:0000313" key="11">
    <source>
        <dbReference type="EMBL" id="KAK2185933.1"/>
    </source>
</evidence>
<comment type="subcellular location">
    <subcellularLocation>
        <location evidence="1 9">Cell membrane</location>
        <topology evidence="1 9">Multi-pass membrane protein</topology>
    </subcellularLocation>
</comment>
<evidence type="ECO:0000256" key="7">
    <source>
        <dbReference type="ARBA" id="ARBA00023136"/>
    </source>
</evidence>
<evidence type="ECO:0000256" key="3">
    <source>
        <dbReference type="ARBA" id="ARBA00022475"/>
    </source>
</evidence>
<comment type="caution">
    <text evidence="11">The sequence shown here is derived from an EMBL/GenBank/DDBJ whole genome shotgun (WGS) entry which is preliminary data.</text>
</comment>
<evidence type="ECO:0000256" key="10">
    <source>
        <dbReference type="SAM" id="MobiDB-lite"/>
    </source>
</evidence>
<name>A0AAD9P0J1_RIDPI</name>
<feature type="region of interest" description="Disordered" evidence="10">
    <location>
        <begin position="403"/>
        <end position="426"/>
    </location>
</feature>
<dbReference type="EMBL" id="JAODUO010000217">
    <property type="protein sequence ID" value="KAK2185933.1"/>
    <property type="molecule type" value="Genomic_DNA"/>
</dbReference>
<feature type="transmembrane region" description="Helical" evidence="9">
    <location>
        <begin position="105"/>
        <end position="127"/>
    </location>
</feature>
<keyword evidence="4 9" id="KW-0812">Transmembrane</keyword>
<keyword evidence="3" id="KW-1003">Cell membrane</keyword>
<accession>A0AAD9P0J1</accession>
<feature type="transmembrane region" description="Helical" evidence="9">
    <location>
        <begin position="291"/>
        <end position="315"/>
    </location>
</feature>
<evidence type="ECO:0000256" key="4">
    <source>
        <dbReference type="ARBA" id="ARBA00022692"/>
    </source>
</evidence>